<gene>
    <name evidence="17" type="ORF">OIDMADRAFT_46119</name>
</gene>
<dbReference type="OrthoDB" id="2496787at2759"/>
<keyword evidence="11" id="KW-1015">Disulfide bond</keyword>
<dbReference type="Pfam" id="PF05730">
    <property type="entry name" value="CFEM"/>
    <property type="match status" value="1"/>
</dbReference>
<evidence type="ECO:0000259" key="16">
    <source>
        <dbReference type="Pfam" id="PF20684"/>
    </source>
</evidence>
<evidence type="ECO:0000256" key="13">
    <source>
        <dbReference type="ARBA" id="ARBA00038359"/>
    </source>
</evidence>
<keyword evidence="7 14" id="KW-0812">Transmembrane</keyword>
<dbReference type="InterPro" id="IPR052337">
    <property type="entry name" value="SAT4-like"/>
</dbReference>
<keyword evidence="9 14" id="KW-1133">Transmembrane helix</keyword>
<organism evidence="17 18">
    <name type="scientific">Oidiodendron maius (strain Zn)</name>
    <dbReference type="NCBI Taxonomy" id="913774"/>
    <lineage>
        <taxon>Eukaryota</taxon>
        <taxon>Fungi</taxon>
        <taxon>Dikarya</taxon>
        <taxon>Ascomycota</taxon>
        <taxon>Pezizomycotina</taxon>
        <taxon>Leotiomycetes</taxon>
        <taxon>Leotiomycetes incertae sedis</taxon>
        <taxon>Myxotrichaceae</taxon>
        <taxon>Oidiodendron</taxon>
    </lineage>
</organism>
<accession>A0A0C3GTK2</accession>
<keyword evidence="6" id="KW-0325">Glycoprotein</keyword>
<dbReference type="EMBL" id="KN832893">
    <property type="protein sequence ID" value="KIM93716.1"/>
    <property type="molecule type" value="Genomic_DNA"/>
</dbReference>
<evidence type="ECO:0000256" key="4">
    <source>
        <dbReference type="ARBA" id="ARBA00010031"/>
    </source>
</evidence>
<evidence type="ECO:0000259" key="15">
    <source>
        <dbReference type="Pfam" id="PF05730"/>
    </source>
</evidence>
<feature type="transmembrane region" description="Helical" evidence="14">
    <location>
        <begin position="110"/>
        <end position="131"/>
    </location>
</feature>
<dbReference type="InterPro" id="IPR049326">
    <property type="entry name" value="Rhodopsin_dom_fungi"/>
</dbReference>
<comment type="similarity">
    <text evidence="4">Belongs to the RBT5 family.</text>
</comment>
<evidence type="ECO:0000256" key="14">
    <source>
        <dbReference type="SAM" id="Phobius"/>
    </source>
</evidence>
<keyword evidence="8" id="KW-0732">Signal</keyword>
<keyword evidence="18" id="KW-1185">Reference proteome</keyword>
<sequence>MGLIASVALGVGSISPSSGTSVPLLVERAELDSVFVARAGDLVQLPSCAIPCVTATCLLSNITCICENETIKEDADRCILASCSLPEALFSRNLTETTCQTPVRDRSAKFNIMIIAFGVVTTVIVCIRLLFKQYFSTKQRLGIDDWTILLATTPIGIPTIATATFGLKAHGLGKDIWGLQPSSLVAFGLYFYIIQILYILIMTLIKLTLSLFYLDIFPGRIIRRLLWGTVVFHIAYGVAFGVGIIFWCSPISYQWTQYDFTNAPQAQGHCIDINTAGWASAAIGVASDIWLLAIPLSQKIGAAVMFMTGALVTIVSIFRLQSITHYAKTTDPTWDQWSIVWWSTIEVNVGVICTCLPSMRLVLLRLAPRIFGFSEGG</sequence>
<feature type="transmembrane region" description="Helical" evidence="14">
    <location>
        <begin position="300"/>
        <end position="319"/>
    </location>
</feature>
<reference evidence="18" key="2">
    <citation type="submission" date="2015-01" db="EMBL/GenBank/DDBJ databases">
        <title>Evolutionary Origins and Diversification of the Mycorrhizal Mutualists.</title>
        <authorList>
            <consortium name="DOE Joint Genome Institute"/>
            <consortium name="Mycorrhizal Genomics Consortium"/>
            <person name="Kohler A."/>
            <person name="Kuo A."/>
            <person name="Nagy L.G."/>
            <person name="Floudas D."/>
            <person name="Copeland A."/>
            <person name="Barry K.W."/>
            <person name="Cichocki N."/>
            <person name="Veneault-Fourrey C."/>
            <person name="LaButti K."/>
            <person name="Lindquist E.A."/>
            <person name="Lipzen A."/>
            <person name="Lundell T."/>
            <person name="Morin E."/>
            <person name="Murat C."/>
            <person name="Riley R."/>
            <person name="Ohm R."/>
            <person name="Sun H."/>
            <person name="Tunlid A."/>
            <person name="Henrissat B."/>
            <person name="Grigoriev I.V."/>
            <person name="Hibbett D.S."/>
            <person name="Martin F."/>
        </authorList>
    </citation>
    <scope>NUCLEOTIDE SEQUENCE [LARGE SCALE GENOMIC DNA]</scope>
    <source>
        <strain evidence="18">Zn</strain>
    </source>
</reference>
<evidence type="ECO:0000256" key="3">
    <source>
        <dbReference type="ARBA" id="ARBA00004613"/>
    </source>
</evidence>
<dbReference type="InterPro" id="IPR023298">
    <property type="entry name" value="ATPase_P-typ_TM_dom_sf"/>
</dbReference>
<evidence type="ECO:0000256" key="11">
    <source>
        <dbReference type="ARBA" id="ARBA00023157"/>
    </source>
</evidence>
<dbReference type="AlphaFoldDB" id="A0A0C3GTK2"/>
<dbReference type="InParanoid" id="A0A0C3GTK2"/>
<evidence type="ECO:0000256" key="9">
    <source>
        <dbReference type="ARBA" id="ARBA00022989"/>
    </source>
</evidence>
<evidence type="ECO:0000313" key="17">
    <source>
        <dbReference type="EMBL" id="KIM93716.1"/>
    </source>
</evidence>
<keyword evidence="12" id="KW-0449">Lipoprotein</keyword>
<feature type="transmembrane region" description="Helical" evidence="14">
    <location>
        <begin position="187"/>
        <end position="213"/>
    </location>
</feature>
<feature type="domain" description="Rhodopsin" evidence="16">
    <location>
        <begin position="136"/>
        <end position="363"/>
    </location>
</feature>
<dbReference type="SUPFAM" id="SSF81665">
    <property type="entry name" value="Calcium ATPase, transmembrane domain M"/>
    <property type="match status" value="1"/>
</dbReference>
<evidence type="ECO:0000256" key="12">
    <source>
        <dbReference type="ARBA" id="ARBA00023288"/>
    </source>
</evidence>
<comment type="similarity">
    <text evidence="13">Belongs to the SAT4 family.</text>
</comment>
<evidence type="ECO:0000256" key="5">
    <source>
        <dbReference type="ARBA" id="ARBA00022525"/>
    </source>
</evidence>
<dbReference type="STRING" id="913774.A0A0C3GTK2"/>
<evidence type="ECO:0000256" key="2">
    <source>
        <dbReference type="ARBA" id="ARBA00004589"/>
    </source>
</evidence>
<feature type="transmembrane region" description="Helical" evidence="14">
    <location>
        <begin position="143"/>
        <end position="167"/>
    </location>
</feature>
<keyword evidence="5" id="KW-0964">Secreted</keyword>
<evidence type="ECO:0000256" key="1">
    <source>
        <dbReference type="ARBA" id="ARBA00004141"/>
    </source>
</evidence>
<keyword evidence="6" id="KW-0336">GPI-anchor</keyword>
<dbReference type="PANTHER" id="PTHR33048">
    <property type="entry name" value="PTH11-LIKE INTEGRAL MEMBRANE PROTEIN (AFU_ORTHOLOGUE AFUA_5G11245)"/>
    <property type="match status" value="1"/>
</dbReference>
<dbReference type="Proteomes" id="UP000054321">
    <property type="component" value="Unassembled WGS sequence"/>
</dbReference>
<dbReference type="HOGENOM" id="CLU_028200_6_4_1"/>
<dbReference type="GO" id="GO:0005576">
    <property type="term" value="C:extracellular region"/>
    <property type="evidence" value="ECO:0007669"/>
    <property type="project" value="UniProtKB-SubCell"/>
</dbReference>
<feature type="transmembrane region" description="Helical" evidence="14">
    <location>
        <begin position="225"/>
        <end position="253"/>
    </location>
</feature>
<name>A0A0C3GTK2_OIDMZ</name>
<comment type="subcellular location">
    <subcellularLocation>
        <location evidence="2">Membrane</location>
        <topology evidence="2">Lipid-anchor</topology>
        <topology evidence="2">GPI-anchor</topology>
    </subcellularLocation>
    <subcellularLocation>
        <location evidence="1">Membrane</location>
        <topology evidence="1">Multi-pass membrane protein</topology>
    </subcellularLocation>
    <subcellularLocation>
        <location evidence="3">Secreted</location>
    </subcellularLocation>
</comment>
<dbReference type="InterPro" id="IPR008427">
    <property type="entry name" value="Extracellular_membr_CFEM_dom"/>
</dbReference>
<reference evidence="17 18" key="1">
    <citation type="submission" date="2014-04" db="EMBL/GenBank/DDBJ databases">
        <authorList>
            <consortium name="DOE Joint Genome Institute"/>
            <person name="Kuo A."/>
            <person name="Martino E."/>
            <person name="Perotto S."/>
            <person name="Kohler A."/>
            <person name="Nagy L.G."/>
            <person name="Floudas D."/>
            <person name="Copeland A."/>
            <person name="Barry K.W."/>
            <person name="Cichocki N."/>
            <person name="Veneault-Fourrey C."/>
            <person name="LaButti K."/>
            <person name="Lindquist E.A."/>
            <person name="Lipzen A."/>
            <person name="Lundell T."/>
            <person name="Morin E."/>
            <person name="Murat C."/>
            <person name="Sun H."/>
            <person name="Tunlid A."/>
            <person name="Henrissat B."/>
            <person name="Grigoriev I.V."/>
            <person name="Hibbett D.S."/>
            <person name="Martin F."/>
            <person name="Nordberg H.P."/>
            <person name="Cantor M.N."/>
            <person name="Hua S.X."/>
        </authorList>
    </citation>
    <scope>NUCLEOTIDE SEQUENCE [LARGE SCALE GENOMIC DNA]</scope>
    <source>
        <strain evidence="17 18">Zn</strain>
    </source>
</reference>
<evidence type="ECO:0000256" key="8">
    <source>
        <dbReference type="ARBA" id="ARBA00022729"/>
    </source>
</evidence>
<evidence type="ECO:0000256" key="10">
    <source>
        <dbReference type="ARBA" id="ARBA00023136"/>
    </source>
</evidence>
<keyword evidence="10 14" id="KW-0472">Membrane</keyword>
<protein>
    <submittedName>
        <fullName evidence="17">Uncharacterized protein</fullName>
    </submittedName>
</protein>
<evidence type="ECO:0000256" key="7">
    <source>
        <dbReference type="ARBA" id="ARBA00022692"/>
    </source>
</evidence>
<feature type="domain" description="CFEM" evidence="15">
    <location>
        <begin position="43"/>
        <end position="100"/>
    </location>
</feature>
<dbReference type="PANTHER" id="PTHR33048:SF143">
    <property type="entry name" value="EXTRACELLULAR MEMBRANE PROTEIN CFEM DOMAIN-CONTAINING PROTEIN-RELATED"/>
    <property type="match status" value="1"/>
</dbReference>
<evidence type="ECO:0000313" key="18">
    <source>
        <dbReference type="Proteomes" id="UP000054321"/>
    </source>
</evidence>
<proteinExistence type="inferred from homology"/>
<dbReference type="Pfam" id="PF20684">
    <property type="entry name" value="Fung_rhodopsin"/>
    <property type="match status" value="1"/>
</dbReference>
<dbReference type="GO" id="GO:0098552">
    <property type="term" value="C:side of membrane"/>
    <property type="evidence" value="ECO:0007669"/>
    <property type="project" value="UniProtKB-KW"/>
</dbReference>
<evidence type="ECO:0000256" key="6">
    <source>
        <dbReference type="ARBA" id="ARBA00022622"/>
    </source>
</evidence>